<protein>
    <submittedName>
        <fullName evidence="1">Uncharacterized protein</fullName>
    </submittedName>
</protein>
<accession>A0ABT1G4U5</accession>
<comment type="caution">
    <text evidence="1">The sequence shown here is derived from an EMBL/GenBank/DDBJ whole genome shotgun (WGS) entry which is preliminary data.</text>
</comment>
<organism evidence="1 2">
    <name type="scientific">Natronospira proteinivora</name>
    <dbReference type="NCBI Taxonomy" id="1807133"/>
    <lineage>
        <taxon>Bacteria</taxon>
        <taxon>Pseudomonadati</taxon>
        <taxon>Pseudomonadota</taxon>
        <taxon>Gammaproteobacteria</taxon>
        <taxon>Natronospirales</taxon>
        <taxon>Natronospiraceae</taxon>
        <taxon>Natronospira</taxon>
    </lineage>
</organism>
<evidence type="ECO:0000313" key="1">
    <source>
        <dbReference type="EMBL" id="MCP1726301.1"/>
    </source>
</evidence>
<name>A0ABT1G4U5_9GAMM</name>
<gene>
    <name evidence="1" type="ORF">J2T60_000266</name>
</gene>
<dbReference type="EMBL" id="JALJYF010000001">
    <property type="protein sequence ID" value="MCP1726301.1"/>
    <property type="molecule type" value="Genomic_DNA"/>
</dbReference>
<keyword evidence="2" id="KW-1185">Reference proteome</keyword>
<evidence type="ECO:0000313" key="2">
    <source>
        <dbReference type="Proteomes" id="UP001523550"/>
    </source>
</evidence>
<dbReference type="Proteomes" id="UP001523550">
    <property type="component" value="Unassembled WGS sequence"/>
</dbReference>
<sequence length="144" mass="16245">MKMSYQQKLLLACLFLSLFAVTVAIGPWLKHRGEAVSSRIFDRPIEPAPIQLVSHPGRFDHALVSIVGQCVIRFEHMVVQGSSDPNNWTSGVWLVLNEDQVDHWETLEPKSCRVTGVIRKGPGGHMGRWPAELTPVRDIIFYNN</sequence>
<reference evidence="1 2" key="1">
    <citation type="submission" date="2022-03" db="EMBL/GenBank/DDBJ databases">
        <title>Genomic Encyclopedia of Type Strains, Phase III (KMG-III): the genomes of soil and plant-associated and newly described type strains.</title>
        <authorList>
            <person name="Whitman W."/>
        </authorList>
    </citation>
    <scope>NUCLEOTIDE SEQUENCE [LARGE SCALE GENOMIC DNA]</scope>
    <source>
        <strain evidence="1 2">BSker1</strain>
    </source>
</reference>
<proteinExistence type="predicted"/>